<organism evidence="1 2">
    <name type="scientific">Denitratisoma oestradiolicum</name>
    <dbReference type="NCBI Taxonomy" id="311182"/>
    <lineage>
        <taxon>Bacteria</taxon>
        <taxon>Pseudomonadati</taxon>
        <taxon>Pseudomonadota</taxon>
        <taxon>Betaproteobacteria</taxon>
        <taxon>Nitrosomonadales</taxon>
        <taxon>Sterolibacteriaceae</taxon>
        <taxon>Denitratisoma</taxon>
    </lineage>
</organism>
<keyword evidence="2" id="KW-1185">Reference proteome</keyword>
<geneLocation type="plasmid" evidence="1 2">
    <name>pI</name>
</geneLocation>
<protein>
    <submittedName>
        <fullName evidence="1">Uncharacterized protein</fullName>
    </submittedName>
</protein>
<name>A0A6S6YFI6_9PROT</name>
<accession>A0A6S6YFI6</accession>
<dbReference type="AlphaFoldDB" id="A0A6S6YFI6"/>
<keyword evidence="1" id="KW-0614">Plasmid</keyword>
<dbReference type="Proteomes" id="UP000515733">
    <property type="component" value="Plasmid pI"/>
</dbReference>
<proteinExistence type="predicted"/>
<gene>
    <name evidence="1" type="ORF">DENOEST_P0090</name>
</gene>
<evidence type="ECO:0000313" key="1">
    <source>
        <dbReference type="EMBL" id="CAB1371248.1"/>
    </source>
</evidence>
<evidence type="ECO:0000313" key="2">
    <source>
        <dbReference type="Proteomes" id="UP000515733"/>
    </source>
</evidence>
<reference evidence="1 2" key="1">
    <citation type="submission" date="2020-03" db="EMBL/GenBank/DDBJ databases">
        <authorList>
            <consortium name="Genoscope - CEA"/>
            <person name="William W."/>
        </authorList>
    </citation>
    <scope>NUCLEOTIDE SEQUENCE [LARGE SCALE GENOMIC DNA]</scope>
    <source>
        <strain evidence="2">DSM 16959</strain>
        <plasmid evidence="1 2">pI</plasmid>
    </source>
</reference>
<dbReference type="EMBL" id="LR778302">
    <property type="protein sequence ID" value="CAB1371248.1"/>
    <property type="molecule type" value="Genomic_DNA"/>
</dbReference>
<dbReference type="KEGG" id="doe:DENOEST_P0090"/>
<sequence length="35" mass="3967">MPGEQAGHLRTIINPSWINALGSGQKHKEPMYEEF</sequence>